<feature type="compositionally biased region" description="Basic and acidic residues" evidence="1">
    <location>
        <begin position="56"/>
        <end position="73"/>
    </location>
</feature>
<name>A0A9P3B6P8_9EURO</name>
<dbReference type="AlphaFoldDB" id="A0A9P3B6P8"/>
<dbReference type="RefSeq" id="XP_043152953.1">
    <property type="nucleotide sequence ID" value="XM_043297018.1"/>
</dbReference>
<organism evidence="2 3">
    <name type="scientific">Aspergillus pseudoviridinutans</name>
    <dbReference type="NCBI Taxonomy" id="1517512"/>
    <lineage>
        <taxon>Eukaryota</taxon>
        <taxon>Fungi</taxon>
        <taxon>Dikarya</taxon>
        <taxon>Ascomycota</taxon>
        <taxon>Pezizomycotina</taxon>
        <taxon>Eurotiomycetes</taxon>
        <taxon>Eurotiomycetidae</taxon>
        <taxon>Eurotiales</taxon>
        <taxon>Aspergillaceae</taxon>
        <taxon>Aspergillus</taxon>
        <taxon>Aspergillus subgen. Fumigati</taxon>
    </lineage>
</organism>
<dbReference type="EMBL" id="BHVY01000001">
    <property type="protein sequence ID" value="GIJ82206.1"/>
    <property type="molecule type" value="Genomic_DNA"/>
</dbReference>
<gene>
    <name evidence="2" type="ORF">Asppvi_000712</name>
</gene>
<dbReference type="GeneID" id="66999325"/>
<proteinExistence type="predicted"/>
<reference evidence="2 3" key="1">
    <citation type="submission" date="2018-10" db="EMBL/GenBank/DDBJ databases">
        <title>Pan-genome distribution and transcriptional activeness of fungal secondary metabolism genes in Aspergillus section Fumigati.</title>
        <authorList>
            <person name="Takahashi H."/>
            <person name="Umemura M."/>
            <person name="Ninomiya A."/>
            <person name="Kusuya Y."/>
            <person name="Urayama S."/>
            <person name="Shimizu M."/>
            <person name="Watanabe A."/>
            <person name="Kamei K."/>
            <person name="Yaguchi T."/>
            <person name="Hagiwara D."/>
        </authorList>
    </citation>
    <scope>NUCLEOTIDE SEQUENCE [LARGE SCALE GENOMIC DNA]</scope>
    <source>
        <strain evidence="2 3">IFM 55266</strain>
    </source>
</reference>
<sequence>MNQPSSSAPPASSAGAVPKILAFLNKTHHNQLPHWVLLARLRAGPAKKLRRRKRPDKAMKKAAKEAAKAKKEKEEEEEEEEKAKKEKADFII</sequence>
<dbReference type="Proteomes" id="UP001043456">
    <property type="component" value="Unassembled WGS sequence"/>
</dbReference>
<evidence type="ECO:0000313" key="2">
    <source>
        <dbReference type="EMBL" id="GIJ82206.1"/>
    </source>
</evidence>
<feature type="compositionally biased region" description="Basic and acidic residues" evidence="1">
    <location>
        <begin position="81"/>
        <end position="92"/>
    </location>
</feature>
<accession>A0A9P3B6P8</accession>
<evidence type="ECO:0000313" key="3">
    <source>
        <dbReference type="Proteomes" id="UP001043456"/>
    </source>
</evidence>
<evidence type="ECO:0000256" key="1">
    <source>
        <dbReference type="SAM" id="MobiDB-lite"/>
    </source>
</evidence>
<feature type="compositionally biased region" description="Basic residues" evidence="1">
    <location>
        <begin position="46"/>
        <end position="55"/>
    </location>
</feature>
<comment type="caution">
    <text evidence="2">The sequence shown here is derived from an EMBL/GenBank/DDBJ whole genome shotgun (WGS) entry which is preliminary data.</text>
</comment>
<protein>
    <submittedName>
        <fullName evidence="2">Uncharacterized protein</fullName>
    </submittedName>
</protein>
<keyword evidence="3" id="KW-1185">Reference proteome</keyword>
<feature type="region of interest" description="Disordered" evidence="1">
    <location>
        <begin position="46"/>
        <end position="92"/>
    </location>
</feature>